<comment type="caution">
    <text evidence="1">The sequence shown here is derived from an EMBL/GenBank/DDBJ whole genome shotgun (WGS) entry which is preliminary data.</text>
</comment>
<evidence type="ECO:0000313" key="1">
    <source>
        <dbReference type="EMBL" id="MBO9205499.1"/>
    </source>
</evidence>
<evidence type="ECO:0000313" key="2">
    <source>
        <dbReference type="Proteomes" id="UP000677244"/>
    </source>
</evidence>
<name>A0ABS3Z5S3_9BACT</name>
<accession>A0ABS3Z5S3</accession>
<evidence type="ECO:0008006" key="3">
    <source>
        <dbReference type="Google" id="ProtNLM"/>
    </source>
</evidence>
<proteinExistence type="predicted"/>
<reference evidence="1 2" key="1">
    <citation type="submission" date="2021-03" db="EMBL/GenBank/DDBJ databases">
        <title>Assistant Professor.</title>
        <authorList>
            <person name="Huq M.A."/>
        </authorList>
    </citation>
    <scope>NUCLEOTIDE SEQUENCE [LARGE SCALE GENOMIC DNA]</scope>
    <source>
        <strain evidence="1 2">MAH-29</strain>
    </source>
</reference>
<keyword evidence="2" id="KW-1185">Reference proteome</keyword>
<dbReference type="Proteomes" id="UP000677244">
    <property type="component" value="Unassembled WGS sequence"/>
</dbReference>
<dbReference type="RefSeq" id="WP_209145118.1">
    <property type="nucleotide sequence ID" value="NZ_JAGHKO010000024.1"/>
</dbReference>
<organism evidence="1 2">
    <name type="scientific">Niastella soli</name>
    <dbReference type="NCBI Taxonomy" id="2821487"/>
    <lineage>
        <taxon>Bacteria</taxon>
        <taxon>Pseudomonadati</taxon>
        <taxon>Bacteroidota</taxon>
        <taxon>Chitinophagia</taxon>
        <taxon>Chitinophagales</taxon>
        <taxon>Chitinophagaceae</taxon>
        <taxon>Niastella</taxon>
    </lineage>
</organism>
<gene>
    <name evidence="1" type="ORF">J7I42_34735</name>
</gene>
<dbReference type="EMBL" id="JAGHKO010000024">
    <property type="protein sequence ID" value="MBO9205499.1"/>
    <property type="molecule type" value="Genomic_DNA"/>
</dbReference>
<sequence length="119" mass="13265">MTDPLQILLQQAGLKSNPFSPASRYYNVAAATLKQTNGDEIVYLSRRIVPAAERFSLLQEHTTTQGERLDLIAFQYLGDPERFWQICDANNAMDPDELTAETGKKIRITLPEGIPGNNA</sequence>
<protein>
    <recommendedName>
        <fullName evidence="3">LysM domain-containing protein</fullName>
    </recommendedName>
</protein>